<dbReference type="AlphaFoldDB" id="A0A653BHV5"/>
<protein>
    <submittedName>
        <fullName evidence="1">Uncharacterized protein</fullName>
    </submittedName>
</protein>
<reference evidence="1 2" key="1">
    <citation type="submission" date="2019-01" db="EMBL/GenBank/DDBJ databases">
        <authorList>
            <person name="Sayadi A."/>
        </authorList>
    </citation>
    <scope>NUCLEOTIDE SEQUENCE [LARGE SCALE GENOMIC DNA]</scope>
</reference>
<dbReference type="Proteomes" id="UP000410492">
    <property type="component" value="Unassembled WGS sequence"/>
</dbReference>
<organism evidence="1 2">
    <name type="scientific">Callosobruchus maculatus</name>
    <name type="common">Southern cowpea weevil</name>
    <name type="synonym">Pulse bruchid</name>
    <dbReference type="NCBI Taxonomy" id="64391"/>
    <lineage>
        <taxon>Eukaryota</taxon>
        <taxon>Metazoa</taxon>
        <taxon>Ecdysozoa</taxon>
        <taxon>Arthropoda</taxon>
        <taxon>Hexapoda</taxon>
        <taxon>Insecta</taxon>
        <taxon>Pterygota</taxon>
        <taxon>Neoptera</taxon>
        <taxon>Endopterygota</taxon>
        <taxon>Coleoptera</taxon>
        <taxon>Polyphaga</taxon>
        <taxon>Cucujiformia</taxon>
        <taxon>Chrysomeloidea</taxon>
        <taxon>Chrysomelidae</taxon>
        <taxon>Bruchinae</taxon>
        <taxon>Bruchini</taxon>
        <taxon>Callosobruchus</taxon>
    </lineage>
</organism>
<dbReference type="OrthoDB" id="20872at2759"/>
<dbReference type="EMBL" id="CAACVG010001325">
    <property type="protein sequence ID" value="VEN35180.1"/>
    <property type="molecule type" value="Genomic_DNA"/>
</dbReference>
<evidence type="ECO:0000313" key="1">
    <source>
        <dbReference type="EMBL" id="VEN35180.1"/>
    </source>
</evidence>
<evidence type="ECO:0000313" key="2">
    <source>
        <dbReference type="Proteomes" id="UP000410492"/>
    </source>
</evidence>
<accession>A0A653BHV5</accession>
<gene>
    <name evidence="1" type="ORF">CALMAC_LOCUS1155</name>
</gene>
<keyword evidence="2" id="KW-1185">Reference proteome</keyword>
<sequence>MLLKIRITAFRQFPSYCGLALSRSAPRSGFSVFFFSFFRKSRRQRANPIGTVSNPNEKKSTRDDFSGHLAKLMVISRREKTFNTRRII</sequence>
<name>A0A653BHV5_CALMS</name>
<proteinExistence type="predicted"/>